<evidence type="ECO:0000256" key="2">
    <source>
        <dbReference type="ARBA" id="ARBA00023157"/>
    </source>
</evidence>
<gene>
    <name evidence="3" type="ORF">K444DRAFT_644028</name>
</gene>
<keyword evidence="1" id="KW-0378">Hydrolase</keyword>
<dbReference type="InterPro" id="IPR000675">
    <property type="entry name" value="Cutinase/axe"/>
</dbReference>
<dbReference type="OrthoDB" id="2586582at2759"/>
<dbReference type="GeneID" id="36592989"/>
<sequence>MAGTWQIQTTIAKENRIALSFLAQAKSSTSIVDQLQERACPGIHVFGARETTVSPGYGSAGTVVNLILNSHSGSTSEAINYPACGGQSSCGSVSYANSVIQGIYAVASQVNSFNAQCPSTQLVLVGYSQGGQIFDDAFCGGGDTNEGYTNTAVPLSASAVKMIKAAIFMGDPRYIYGLSYDVGTCTAHGFAPRPAGFSCPSASKIKSYCDASDPYCCNGSNAATHQGYGAEYGQQALAFVNSKLS</sequence>
<dbReference type="SUPFAM" id="SSF53474">
    <property type="entry name" value="alpha/beta-Hydrolases"/>
    <property type="match status" value="1"/>
</dbReference>
<dbReference type="GO" id="GO:0052689">
    <property type="term" value="F:carboxylic ester hydrolase activity"/>
    <property type="evidence" value="ECO:0007669"/>
    <property type="project" value="UniProtKB-ARBA"/>
</dbReference>
<evidence type="ECO:0000313" key="3">
    <source>
        <dbReference type="EMBL" id="PMD58524.1"/>
    </source>
</evidence>
<reference evidence="3 4" key="1">
    <citation type="submission" date="2016-04" db="EMBL/GenBank/DDBJ databases">
        <title>A degradative enzymes factory behind the ericoid mycorrhizal symbiosis.</title>
        <authorList>
            <consortium name="DOE Joint Genome Institute"/>
            <person name="Martino E."/>
            <person name="Morin E."/>
            <person name="Grelet G."/>
            <person name="Kuo A."/>
            <person name="Kohler A."/>
            <person name="Daghino S."/>
            <person name="Barry K."/>
            <person name="Choi C."/>
            <person name="Cichocki N."/>
            <person name="Clum A."/>
            <person name="Copeland A."/>
            <person name="Hainaut M."/>
            <person name="Haridas S."/>
            <person name="Labutti K."/>
            <person name="Lindquist E."/>
            <person name="Lipzen A."/>
            <person name="Khouja H.-R."/>
            <person name="Murat C."/>
            <person name="Ohm R."/>
            <person name="Olson A."/>
            <person name="Spatafora J."/>
            <person name="Veneault-Fourrey C."/>
            <person name="Henrissat B."/>
            <person name="Grigoriev I."/>
            <person name="Martin F."/>
            <person name="Perotto S."/>
        </authorList>
    </citation>
    <scope>NUCLEOTIDE SEQUENCE [LARGE SCALE GENOMIC DNA]</scope>
    <source>
        <strain evidence="3 4">E</strain>
    </source>
</reference>
<keyword evidence="4" id="KW-1185">Reference proteome</keyword>
<dbReference type="RefSeq" id="XP_024735428.1">
    <property type="nucleotide sequence ID" value="XM_024884912.1"/>
</dbReference>
<dbReference type="Gene3D" id="3.40.50.1820">
    <property type="entry name" value="alpha/beta hydrolase"/>
    <property type="match status" value="1"/>
</dbReference>
<dbReference type="InterPro" id="IPR029058">
    <property type="entry name" value="AB_hydrolase_fold"/>
</dbReference>
<dbReference type="AlphaFoldDB" id="A0A2J6T692"/>
<proteinExistence type="predicted"/>
<protein>
    <submittedName>
        <fullName evidence="3">Carbohydrate esterase family 5 protein</fullName>
    </submittedName>
</protein>
<keyword evidence="2" id="KW-1015">Disulfide bond</keyword>
<dbReference type="STRING" id="1095630.A0A2J6T692"/>
<dbReference type="Proteomes" id="UP000235371">
    <property type="component" value="Unassembled WGS sequence"/>
</dbReference>
<accession>A0A2J6T692</accession>
<dbReference type="InParanoid" id="A0A2J6T692"/>
<organism evidence="3 4">
    <name type="scientific">Hyaloscypha bicolor E</name>
    <dbReference type="NCBI Taxonomy" id="1095630"/>
    <lineage>
        <taxon>Eukaryota</taxon>
        <taxon>Fungi</taxon>
        <taxon>Dikarya</taxon>
        <taxon>Ascomycota</taxon>
        <taxon>Pezizomycotina</taxon>
        <taxon>Leotiomycetes</taxon>
        <taxon>Helotiales</taxon>
        <taxon>Hyaloscyphaceae</taxon>
        <taxon>Hyaloscypha</taxon>
        <taxon>Hyaloscypha bicolor</taxon>
    </lineage>
</organism>
<dbReference type="Pfam" id="PF01083">
    <property type="entry name" value="Cutinase"/>
    <property type="match status" value="1"/>
</dbReference>
<evidence type="ECO:0000256" key="1">
    <source>
        <dbReference type="ARBA" id="ARBA00022801"/>
    </source>
</evidence>
<dbReference type="SMART" id="SM01110">
    <property type="entry name" value="Cutinase"/>
    <property type="match status" value="1"/>
</dbReference>
<dbReference type="PANTHER" id="PTHR33630:SF13">
    <property type="entry name" value="ACETYLXYLAN ESTERASE"/>
    <property type="match status" value="1"/>
</dbReference>
<name>A0A2J6T692_9HELO</name>
<dbReference type="PANTHER" id="PTHR33630">
    <property type="entry name" value="CUTINASE RV1984C-RELATED-RELATED"/>
    <property type="match status" value="1"/>
</dbReference>
<dbReference type="EMBL" id="KZ613822">
    <property type="protein sequence ID" value="PMD58524.1"/>
    <property type="molecule type" value="Genomic_DNA"/>
</dbReference>
<evidence type="ECO:0000313" key="4">
    <source>
        <dbReference type="Proteomes" id="UP000235371"/>
    </source>
</evidence>